<organism evidence="1 2">
    <name type="scientific">Hyella patelloides LEGE 07179</name>
    <dbReference type="NCBI Taxonomy" id="945734"/>
    <lineage>
        <taxon>Bacteria</taxon>
        <taxon>Bacillati</taxon>
        <taxon>Cyanobacteriota</taxon>
        <taxon>Cyanophyceae</taxon>
        <taxon>Pleurocapsales</taxon>
        <taxon>Hyellaceae</taxon>
        <taxon>Hyella</taxon>
    </lineage>
</organism>
<dbReference type="InterPro" id="IPR029044">
    <property type="entry name" value="Nucleotide-diphossugar_trans"/>
</dbReference>
<name>A0A563VLG7_9CYAN</name>
<dbReference type="AlphaFoldDB" id="A0A563VLG7"/>
<evidence type="ECO:0000313" key="2">
    <source>
        <dbReference type="Proteomes" id="UP000320055"/>
    </source>
</evidence>
<accession>A0A563VLG7</accession>
<evidence type="ECO:0000313" key="1">
    <source>
        <dbReference type="EMBL" id="VEP12262.1"/>
    </source>
</evidence>
<reference evidence="1 2" key="1">
    <citation type="submission" date="2019-01" db="EMBL/GenBank/DDBJ databases">
        <authorList>
            <person name="Brito A."/>
        </authorList>
    </citation>
    <scope>NUCLEOTIDE SEQUENCE [LARGE SCALE GENOMIC DNA]</scope>
    <source>
        <strain evidence="1">1</strain>
    </source>
</reference>
<keyword evidence="2" id="KW-1185">Reference proteome</keyword>
<gene>
    <name evidence="1" type="ORF">H1P_140045</name>
</gene>
<protein>
    <recommendedName>
        <fullName evidence="3">Nucleotide-diphospho-sugar transferase domain-containing protein</fullName>
    </recommendedName>
</protein>
<dbReference type="OrthoDB" id="581219at2"/>
<evidence type="ECO:0008006" key="3">
    <source>
        <dbReference type="Google" id="ProtNLM"/>
    </source>
</evidence>
<dbReference type="RefSeq" id="WP_144864072.1">
    <property type="nucleotide sequence ID" value="NZ_LR213776.1"/>
</dbReference>
<sequence>MINQLIQAFKPKSSNVTISVSFDNKYLDYGKILLNSLIKNSPDVKVVVLAINIPENDLKKFAEIENIKVIHENKNFLHAYEQRLYVTTRRIFLINELRQDSSTENLLQLDADAIVKRNLNRFGTLFQQGDFCIFARPKMKHEALRLTMNVLGLSNSSVAKELTQEWVKQLWKILEEPQQSKYIDQLTLWKAYEKVNQEYGVKLVNLGTPWIGSSRNTIIRTFYATKNAKGDRKLLKELNKFTENYLKEAPSNAPAKPEETEVFLTRSLLSEHFEKFGLSAS</sequence>
<dbReference type="SUPFAM" id="SSF53448">
    <property type="entry name" value="Nucleotide-diphospho-sugar transferases"/>
    <property type="match status" value="1"/>
</dbReference>
<dbReference type="EMBL" id="CAACVJ010000046">
    <property type="protein sequence ID" value="VEP12262.1"/>
    <property type="molecule type" value="Genomic_DNA"/>
</dbReference>
<dbReference type="Proteomes" id="UP000320055">
    <property type="component" value="Unassembled WGS sequence"/>
</dbReference>
<dbReference type="Gene3D" id="3.90.550.10">
    <property type="entry name" value="Spore Coat Polysaccharide Biosynthesis Protein SpsA, Chain A"/>
    <property type="match status" value="1"/>
</dbReference>
<proteinExistence type="predicted"/>